<dbReference type="PANTHER" id="PTHR43004:SF19">
    <property type="entry name" value="BINDING MONOOXYGENASE, PUTATIVE (JCVI)-RELATED"/>
    <property type="match status" value="1"/>
</dbReference>
<reference evidence="6" key="1">
    <citation type="submission" date="2023-03" db="EMBL/GenBank/DDBJ databases">
        <title>Massive genome expansion in bonnet fungi (Mycena s.s.) driven by repeated elements and novel gene families across ecological guilds.</title>
        <authorList>
            <consortium name="Lawrence Berkeley National Laboratory"/>
            <person name="Harder C.B."/>
            <person name="Miyauchi S."/>
            <person name="Viragh M."/>
            <person name="Kuo A."/>
            <person name="Thoen E."/>
            <person name="Andreopoulos B."/>
            <person name="Lu D."/>
            <person name="Skrede I."/>
            <person name="Drula E."/>
            <person name="Henrissat B."/>
            <person name="Morin E."/>
            <person name="Kohler A."/>
            <person name="Barry K."/>
            <person name="LaButti K."/>
            <person name="Morin E."/>
            <person name="Salamov A."/>
            <person name="Lipzen A."/>
            <person name="Mereny Z."/>
            <person name="Hegedus B."/>
            <person name="Baldrian P."/>
            <person name="Stursova M."/>
            <person name="Weitz H."/>
            <person name="Taylor A."/>
            <person name="Grigoriev I.V."/>
            <person name="Nagy L.G."/>
            <person name="Martin F."/>
            <person name="Kauserud H."/>
        </authorList>
    </citation>
    <scope>NUCLEOTIDE SEQUENCE</scope>
    <source>
        <strain evidence="6">9284</strain>
    </source>
</reference>
<keyword evidence="7" id="KW-1185">Reference proteome</keyword>
<protein>
    <submittedName>
        <fullName evidence="6">FAD/NAD(P)-binding domain-containing protein</fullName>
    </submittedName>
</protein>
<dbReference type="Proteomes" id="UP001221142">
    <property type="component" value="Unassembled WGS sequence"/>
</dbReference>
<dbReference type="AlphaFoldDB" id="A0AAD7FMC6"/>
<dbReference type="PANTHER" id="PTHR43004">
    <property type="entry name" value="TRK SYSTEM POTASSIUM UPTAKE PROTEIN"/>
    <property type="match status" value="1"/>
</dbReference>
<dbReference type="GO" id="GO:0071949">
    <property type="term" value="F:FAD binding"/>
    <property type="evidence" value="ECO:0007669"/>
    <property type="project" value="InterPro"/>
</dbReference>
<evidence type="ECO:0000313" key="7">
    <source>
        <dbReference type="Proteomes" id="UP001221142"/>
    </source>
</evidence>
<gene>
    <name evidence="6" type="ORF">FB45DRAFT_40733</name>
</gene>
<dbReference type="Gene3D" id="3.50.50.60">
    <property type="entry name" value="FAD/NAD(P)-binding domain"/>
    <property type="match status" value="1"/>
</dbReference>
<comment type="cofactor">
    <cofactor evidence="1">
        <name>FAD</name>
        <dbReference type="ChEBI" id="CHEBI:57692"/>
    </cofactor>
</comment>
<sequence length="441" mass="47671">MSNSLPSSIEVVIVGAGPSGLATALGLAARQIPFVIVDALDTEGHNGSRAIALNPGALEALAAFNPQVSADIVAAGIQGQAMTMVDRNDKTVFRIPFKDNLEAHTQFPFGLVLPQHAAERQMRRGLQRLNHHVHYSKRVTHIAEVAQGSQYELRFESGEVLTARYVVAADGSKSFLRSFAGISFLDPYTNKPSAPGPADLSSVVADVLFDKSTISRLPRNGMQIRLGDDGFMLTGPMLDPALSDEQSQTLFRLYIGVPHTPPSHPDIEYLQKILDERGPGSATTPRDVPKISKVLDSSRFRTRNALADKFMHATKGGAYIILVGDAAHTHGPAGGQGMGLGVADGAELTEAIHACLQAEKTDAERILEAYATRRRGFARHVIDLVQRMSETEKGGAGWGQYLHVNFLWLLTRVPLVKRAMAWDVSGLGRVSLRATEALKSM</sequence>
<dbReference type="EMBL" id="JARKIF010000010">
    <property type="protein sequence ID" value="KAJ7628569.1"/>
    <property type="molecule type" value="Genomic_DNA"/>
</dbReference>
<evidence type="ECO:0000259" key="5">
    <source>
        <dbReference type="Pfam" id="PF01494"/>
    </source>
</evidence>
<feature type="domain" description="FAD-binding" evidence="5">
    <location>
        <begin position="9"/>
        <end position="383"/>
    </location>
</feature>
<dbReference type="InterPro" id="IPR050641">
    <property type="entry name" value="RIFMO-like"/>
</dbReference>
<dbReference type="InterPro" id="IPR036188">
    <property type="entry name" value="FAD/NAD-bd_sf"/>
</dbReference>
<comment type="caution">
    <text evidence="6">The sequence shown here is derived from an EMBL/GenBank/DDBJ whole genome shotgun (WGS) entry which is preliminary data.</text>
</comment>
<proteinExistence type="predicted"/>
<organism evidence="6 7">
    <name type="scientific">Roridomyces roridus</name>
    <dbReference type="NCBI Taxonomy" id="1738132"/>
    <lineage>
        <taxon>Eukaryota</taxon>
        <taxon>Fungi</taxon>
        <taxon>Dikarya</taxon>
        <taxon>Basidiomycota</taxon>
        <taxon>Agaricomycotina</taxon>
        <taxon>Agaricomycetes</taxon>
        <taxon>Agaricomycetidae</taxon>
        <taxon>Agaricales</taxon>
        <taxon>Marasmiineae</taxon>
        <taxon>Mycenaceae</taxon>
        <taxon>Roridomyces</taxon>
    </lineage>
</organism>
<dbReference type="SUPFAM" id="SSF51905">
    <property type="entry name" value="FAD/NAD(P)-binding domain"/>
    <property type="match status" value="1"/>
</dbReference>
<dbReference type="PRINTS" id="PR00420">
    <property type="entry name" value="RNGMNOXGNASE"/>
</dbReference>
<dbReference type="Gene3D" id="3.30.70.2450">
    <property type="match status" value="1"/>
</dbReference>
<dbReference type="InterPro" id="IPR002938">
    <property type="entry name" value="FAD-bd"/>
</dbReference>
<evidence type="ECO:0000256" key="4">
    <source>
        <dbReference type="ARBA" id="ARBA00023002"/>
    </source>
</evidence>
<keyword evidence="4" id="KW-0560">Oxidoreductase</keyword>
<evidence type="ECO:0000256" key="3">
    <source>
        <dbReference type="ARBA" id="ARBA00022827"/>
    </source>
</evidence>
<dbReference type="GO" id="GO:0016709">
    <property type="term" value="F:oxidoreductase activity, acting on paired donors, with incorporation or reduction of molecular oxygen, NAD(P)H as one donor, and incorporation of one atom of oxygen"/>
    <property type="evidence" value="ECO:0007669"/>
    <property type="project" value="UniProtKB-ARBA"/>
</dbReference>
<evidence type="ECO:0000256" key="2">
    <source>
        <dbReference type="ARBA" id="ARBA00022630"/>
    </source>
</evidence>
<keyword evidence="3" id="KW-0274">FAD</keyword>
<keyword evidence="2" id="KW-0285">Flavoprotein</keyword>
<evidence type="ECO:0000256" key="1">
    <source>
        <dbReference type="ARBA" id="ARBA00001974"/>
    </source>
</evidence>
<accession>A0AAD7FMC6</accession>
<name>A0AAD7FMC6_9AGAR</name>
<evidence type="ECO:0000313" key="6">
    <source>
        <dbReference type="EMBL" id="KAJ7628569.1"/>
    </source>
</evidence>
<dbReference type="Pfam" id="PF01494">
    <property type="entry name" value="FAD_binding_3"/>
    <property type="match status" value="1"/>
</dbReference>